<gene>
    <name evidence="8" type="primary">panC</name>
    <name evidence="9" type="ORF">HNR44_001013</name>
</gene>
<keyword evidence="8" id="KW-0963">Cytoplasm</keyword>
<evidence type="ECO:0000256" key="6">
    <source>
        <dbReference type="ARBA" id="ARBA00022840"/>
    </source>
</evidence>
<dbReference type="EMBL" id="JACHHJ010000001">
    <property type="protein sequence ID" value="MBB6449064.1"/>
    <property type="molecule type" value="Genomic_DNA"/>
</dbReference>
<dbReference type="InterPro" id="IPR003721">
    <property type="entry name" value="Pantoate_ligase"/>
</dbReference>
<evidence type="ECO:0000256" key="2">
    <source>
        <dbReference type="ARBA" id="ARBA00009256"/>
    </source>
</evidence>
<dbReference type="InterPro" id="IPR042176">
    <property type="entry name" value="Pantoate_ligase_C"/>
</dbReference>
<comment type="subunit">
    <text evidence="8">Homodimer.</text>
</comment>
<name>A0A841PMV2_9BACL</name>
<dbReference type="RefSeq" id="WP_343069364.1">
    <property type="nucleotide sequence ID" value="NZ_JACHHJ010000001.1"/>
</dbReference>
<dbReference type="HAMAP" id="MF_00158">
    <property type="entry name" value="PanC"/>
    <property type="match status" value="1"/>
</dbReference>
<dbReference type="Gene3D" id="3.40.50.620">
    <property type="entry name" value="HUPs"/>
    <property type="match status" value="1"/>
</dbReference>
<comment type="catalytic activity">
    <reaction evidence="7 8">
        <text>(R)-pantoate + beta-alanine + ATP = (R)-pantothenate + AMP + diphosphate + H(+)</text>
        <dbReference type="Rhea" id="RHEA:10912"/>
        <dbReference type="ChEBI" id="CHEBI:15378"/>
        <dbReference type="ChEBI" id="CHEBI:15980"/>
        <dbReference type="ChEBI" id="CHEBI:29032"/>
        <dbReference type="ChEBI" id="CHEBI:30616"/>
        <dbReference type="ChEBI" id="CHEBI:33019"/>
        <dbReference type="ChEBI" id="CHEBI:57966"/>
        <dbReference type="ChEBI" id="CHEBI:456215"/>
        <dbReference type="EC" id="6.3.2.1"/>
    </reaction>
</comment>
<comment type="function">
    <text evidence="8">Catalyzes the condensation of pantoate with beta-alanine in an ATP-dependent reaction via a pantoyl-adenylate intermediate.</text>
</comment>
<feature type="binding site" evidence="8">
    <location>
        <position position="175"/>
    </location>
    <ligand>
        <name>ATP</name>
        <dbReference type="ChEBI" id="CHEBI:30616"/>
    </ligand>
</feature>
<dbReference type="GO" id="GO:0015940">
    <property type="term" value="P:pantothenate biosynthetic process"/>
    <property type="evidence" value="ECO:0007669"/>
    <property type="project" value="UniProtKB-UniRule"/>
</dbReference>
<evidence type="ECO:0000256" key="1">
    <source>
        <dbReference type="ARBA" id="ARBA00004990"/>
    </source>
</evidence>
<feature type="binding site" evidence="8">
    <location>
        <begin position="29"/>
        <end position="36"/>
    </location>
    <ligand>
        <name>ATP</name>
        <dbReference type="ChEBI" id="CHEBI:30616"/>
    </ligand>
</feature>
<feature type="binding site" evidence="8">
    <location>
        <position position="60"/>
    </location>
    <ligand>
        <name>(R)-pantoate</name>
        <dbReference type="ChEBI" id="CHEBI:15980"/>
    </ligand>
</feature>
<dbReference type="UniPathway" id="UPA00028">
    <property type="reaction ID" value="UER00005"/>
</dbReference>
<keyword evidence="5 8" id="KW-0547">Nucleotide-binding</keyword>
<keyword evidence="6 8" id="KW-0067">ATP-binding</keyword>
<feature type="binding site" evidence="8">
    <location>
        <begin position="146"/>
        <end position="149"/>
    </location>
    <ligand>
        <name>ATP</name>
        <dbReference type="ChEBI" id="CHEBI:30616"/>
    </ligand>
</feature>
<comment type="caution">
    <text evidence="9">The sequence shown here is derived from an EMBL/GenBank/DDBJ whole genome shotgun (WGS) entry which is preliminary data.</text>
</comment>
<evidence type="ECO:0000256" key="7">
    <source>
        <dbReference type="ARBA" id="ARBA00048258"/>
    </source>
</evidence>
<dbReference type="InterPro" id="IPR004821">
    <property type="entry name" value="Cyt_trans-like"/>
</dbReference>
<dbReference type="AlphaFoldDB" id="A0A841PMV2"/>
<comment type="subcellular location">
    <subcellularLocation>
        <location evidence="8">Cytoplasm</location>
    </subcellularLocation>
</comment>
<dbReference type="SUPFAM" id="SSF52374">
    <property type="entry name" value="Nucleotidylyl transferase"/>
    <property type="match status" value="1"/>
</dbReference>
<dbReference type="PANTHER" id="PTHR21299">
    <property type="entry name" value="CYTIDYLATE KINASE/PANTOATE-BETA-ALANINE LIGASE"/>
    <property type="match status" value="1"/>
</dbReference>
<sequence>MNICRTRNEWVDCRGQLEGRGSIALIPTMGALHRGHLQLVEQAKAEYDHVVMTIFVNPLQFGEGEDYERYPRDEEGDIEKAREAGVDAIWIPAIQDVYPREPAITVQVGKMSERLCGRHRPGHFDGVATVVMKFLQMVRPDAAYFGKKDGQQLAILKRMCEDFHINVSVVGGETVREEDGLAVSSRNVFLNEEERKEAPFLYEALKQGYERFRTKAETAPLIERTLEEQLAQNLQASIDYVELVTYPSLEPLPENNSDNHLILAAAVRYPQARLIDNIIFKRS</sequence>
<dbReference type="EC" id="6.3.2.1" evidence="8"/>
<feature type="binding site" evidence="8">
    <location>
        <position position="60"/>
    </location>
    <ligand>
        <name>beta-alanine</name>
        <dbReference type="ChEBI" id="CHEBI:57966"/>
    </ligand>
</feature>
<dbReference type="NCBIfam" id="TIGR00018">
    <property type="entry name" value="panC"/>
    <property type="match status" value="1"/>
</dbReference>
<keyword evidence="10" id="KW-1185">Reference proteome</keyword>
<dbReference type="PANTHER" id="PTHR21299:SF1">
    <property type="entry name" value="PANTOATE--BETA-ALANINE LIGASE"/>
    <property type="match status" value="1"/>
</dbReference>
<evidence type="ECO:0000313" key="10">
    <source>
        <dbReference type="Proteomes" id="UP000568839"/>
    </source>
</evidence>
<proteinExistence type="inferred from homology"/>
<dbReference type="InterPro" id="IPR014729">
    <property type="entry name" value="Rossmann-like_a/b/a_fold"/>
</dbReference>
<dbReference type="CDD" id="cd00560">
    <property type="entry name" value="PanC"/>
    <property type="match status" value="1"/>
</dbReference>
<keyword evidence="4 8" id="KW-0566">Pantothenate biosynthesis</keyword>
<dbReference type="NCBIfam" id="TIGR00125">
    <property type="entry name" value="cyt_tran_rel"/>
    <property type="match status" value="1"/>
</dbReference>
<reference evidence="9 10" key="1">
    <citation type="submission" date="2020-08" db="EMBL/GenBank/DDBJ databases">
        <title>Genomic Encyclopedia of Type Strains, Phase IV (KMG-IV): sequencing the most valuable type-strain genomes for metagenomic binning, comparative biology and taxonomic classification.</title>
        <authorList>
            <person name="Goeker M."/>
        </authorList>
    </citation>
    <scope>NUCLEOTIDE SEQUENCE [LARGE SCALE GENOMIC DNA]</scope>
    <source>
        <strain evidence="9 10">DSM 21769</strain>
    </source>
</reference>
<protein>
    <recommendedName>
        <fullName evidence="8">Pantothenate synthetase</fullName>
        <shortName evidence="8">PS</shortName>
        <ecNumber evidence="8">6.3.2.1</ecNumber>
    </recommendedName>
    <alternativeName>
        <fullName evidence="8">Pantoate--beta-alanine ligase</fullName>
    </alternativeName>
    <alternativeName>
        <fullName evidence="8">Pantoate-activating enzyme</fullName>
    </alternativeName>
</protein>
<dbReference type="Proteomes" id="UP000568839">
    <property type="component" value="Unassembled WGS sequence"/>
</dbReference>
<dbReference type="GO" id="GO:0004592">
    <property type="term" value="F:pantoate-beta-alanine ligase activity"/>
    <property type="evidence" value="ECO:0007669"/>
    <property type="project" value="UniProtKB-UniRule"/>
</dbReference>
<feature type="binding site" evidence="8">
    <location>
        <position position="152"/>
    </location>
    <ligand>
        <name>(R)-pantoate</name>
        <dbReference type="ChEBI" id="CHEBI:15980"/>
    </ligand>
</feature>
<comment type="miscellaneous">
    <text evidence="8">The reaction proceeds by a bi uni uni bi ping pong mechanism.</text>
</comment>
<feature type="binding site" evidence="8">
    <location>
        <begin position="183"/>
        <end position="186"/>
    </location>
    <ligand>
        <name>ATP</name>
        <dbReference type="ChEBI" id="CHEBI:30616"/>
    </ligand>
</feature>
<evidence type="ECO:0000256" key="3">
    <source>
        <dbReference type="ARBA" id="ARBA00022598"/>
    </source>
</evidence>
<evidence type="ECO:0000313" key="9">
    <source>
        <dbReference type="EMBL" id="MBB6449064.1"/>
    </source>
</evidence>
<evidence type="ECO:0000256" key="8">
    <source>
        <dbReference type="HAMAP-Rule" id="MF_00158"/>
    </source>
</evidence>
<comment type="similarity">
    <text evidence="2 8">Belongs to the pantothenate synthetase family.</text>
</comment>
<accession>A0A841PMV2</accession>
<dbReference type="Pfam" id="PF02569">
    <property type="entry name" value="Pantoate_ligase"/>
    <property type="match status" value="1"/>
</dbReference>
<keyword evidence="3 8" id="KW-0436">Ligase</keyword>
<evidence type="ECO:0000256" key="5">
    <source>
        <dbReference type="ARBA" id="ARBA00022741"/>
    </source>
</evidence>
<feature type="active site" description="Proton donor" evidence="8">
    <location>
        <position position="36"/>
    </location>
</feature>
<organism evidence="9 10">
    <name type="scientific">Geomicrobium halophilum</name>
    <dbReference type="NCBI Taxonomy" id="549000"/>
    <lineage>
        <taxon>Bacteria</taxon>
        <taxon>Bacillati</taxon>
        <taxon>Bacillota</taxon>
        <taxon>Bacilli</taxon>
        <taxon>Bacillales</taxon>
        <taxon>Geomicrobium</taxon>
    </lineage>
</organism>
<comment type="pathway">
    <text evidence="1 8">Cofactor biosynthesis; (R)-pantothenate biosynthesis; (R)-pantothenate from (R)-pantoate and beta-alanine: step 1/1.</text>
</comment>
<dbReference type="GO" id="GO:0005524">
    <property type="term" value="F:ATP binding"/>
    <property type="evidence" value="ECO:0007669"/>
    <property type="project" value="UniProtKB-KW"/>
</dbReference>
<dbReference type="GO" id="GO:0005829">
    <property type="term" value="C:cytosol"/>
    <property type="evidence" value="ECO:0007669"/>
    <property type="project" value="TreeGrafter"/>
</dbReference>
<evidence type="ECO:0000256" key="4">
    <source>
        <dbReference type="ARBA" id="ARBA00022655"/>
    </source>
</evidence>
<dbReference type="Gene3D" id="3.30.1300.10">
    <property type="entry name" value="Pantoate-beta-alanine ligase, C-terminal domain"/>
    <property type="match status" value="1"/>
</dbReference>